<sequence length="216" mass="23768">MRQSTSRLNPLWNFRERLFPAIAALLLIGTGIWWATTDHSSHDEAVKVPNKVCLGRVSGAVVADLLPQKGESFKEETESFEVIHKRGYCELTAGGEDVNLSYLYIPGYIYPRDVMQKSGVPVSLGDAYGYMSSSHAILLYVPCVKIKPSDRMLIVAGSSLTRRSELSISDQDAQPTEHDDKLAAFVATAARELARGPLHCSGADKLPEGPVKIHWK</sequence>
<keyword evidence="1" id="KW-0472">Membrane</keyword>
<evidence type="ECO:0000313" key="3">
    <source>
        <dbReference type="Proteomes" id="UP000588098"/>
    </source>
</evidence>
<evidence type="ECO:0000313" key="2">
    <source>
        <dbReference type="EMBL" id="MBB5934629.1"/>
    </source>
</evidence>
<dbReference type="EMBL" id="JACHJL010000003">
    <property type="protein sequence ID" value="MBB5934629.1"/>
    <property type="molecule type" value="Genomic_DNA"/>
</dbReference>
<dbReference type="RefSeq" id="WP_184570267.1">
    <property type="nucleotide sequence ID" value="NZ_JACHJL010000003.1"/>
</dbReference>
<proteinExistence type="predicted"/>
<organism evidence="2 3">
    <name type="scientific">Streptomyces zagrosensis</name>
    <dbReference type="NCBI Taxonomy" id="1042984"/>
    <lineage>
        <taxon>Bacteria</taxon>
        <taxon>Bacillati</taxon>
        <taxon>Actinomycetota</taxon>
        <taxon>Actinomycetes</taxon>
        <taxon>Kitasatosporales</taxon>
        <taxon>Streptomycetaceae</taxon>
        <taxon>Streptomyces</taxon>
    </lineage>
</organism>
<evidence type="ECO:0000256" key="1">
    <source>
        <dbReference type="SAM" id="Phobius"/>
    </source>
</evidence>
<reference evidence="2 3" key="1">
    <citation type="submission" date="2020-08" db="EMBL/GenBank/DDBJ databases">
        <title>Genomic Encyclopedia of Type Strains, Phase III (KMG-III): the genomes of soil and plant-associated and newly described type strains.</title>
        <authorList>
            <person name="Whitman W."/>
        </authorList>
    </citation>
    <scope>NUCLEOTIDE SEQUENCE [LARGE SCALE GENOMIC DNA]</scope>
    <source>
        <strain evidence="2 3">CECT 8305</strain>
    </source>
</reference>
<name>A0A7W9Q768_9ACTN</name>
<protein>
    <submittedName>
        <fullName evidence="2">Uncharacterized protein</fullName>
    </submittedName>
</protein>
<accession>A0A7W9Q768</accession>
<feature type="transmembrane region" description="Helical" evidence="1">
    <location>
        <begin position="18"/>
        <end position="36"/>
    </location>
</feature>
<dbReference type="Proteomes" id="UP000588098">
    <property type="component" value="Unassembled WGS sequence"/>
</dbReference>
<dbReference type="AlphaFoldDB" id="A0A7W9Q768"/>
<gene>
    <name evidence="2" type="ORF">FHS42_001676</name>
</gene>
<comment type="caution">
    <text evidence="2">The sequence shown here is derived from an EMBL/GenBank/DDBJ whole genome shotgun (WGS) entry which is preliminary data.</text>
</comment>
<keyword evidence="3" id="KW-1185">Reference proteome</keyword>
<keyword evidence="1" id="KW-1133">Transmembrane helix</keyword>
<keyword evidence="1" id="KW-0812">Transmembrane</keyword>